<organism evidence="1 2">
    <name type="scientific">Caballeronia choica</name>
    <dbReference type="NCBI Taxonomy" id="326476"/>
    <lineage>
        <taxon>Bacteria</taxon>
        <taxon>Pseudomonadati</taxon>
        <taxon>Pseudomonadota</taxon>
        <taxon>Betaproteobacteria</taxon>
        <taxon>Burkholderiales</taxon>
        <taxon>Burkholderiaceae</taxon>
        <taxon>Caballeronia</taxon>
    </lineage>
</organism>
<protein>
    <submittedName>
        <fullName evidence="1">GCN5-related N-acetyltransferase</fullName>
    </submittedName>
</protein>
<reference evidence="1" key="1">
    <citation type="submission" date="2016-01" db="EMBL/GenBank/DDBJ databases">
        <authorList>
            <person name="Peeters C."/>
        </authorList>
    </citation>
    <scope>NUCLEOTIDE SEQUENCE [LARGE SCALE GENOMIC DNA]</scope>
    <source>
        <strain evidence="1">LMG 22940</strain>
    </source>
</reference>
<accession>A0A158K2W0</accession>
<comment type="caution">
    <text evidence="1">The sequence shown here is derived from an EMBL/GenBank/DDBJ whole genome shotgun (WGS) entry which is preliminary data.</text>
</comment>
<dbReference type="Gene3D" id="3.40.630.30">
    <property type="match status" value="1"/>
</dbReference>
<dbReference type="EMBL" id="FCON02000060">
    <property type="protein sequence ID" value="SAL75472.1"/>
    <property type="molecule type" value="Genomic_DNA"/>
</dbReference>
<dbReference type="AlphaFoldDB" id="A0A158K2W0"/>
<dbReference type="Proteomes" id="UP000054770">
    <property type="component" value="Unassembled WGS sequence"/>
</dbReference>
<keyword evidence="2" id="KW-1185">Reference proteome</keyword>
<sequence>MLRLAEITEPGPFNSRTNELGYFFGIREGGQLVAMAGERLTAGKYVEISAVCTHQEWPGGWIDC</sequence>
<evidence type="ECO:0000313" key="1">
    <source>
        <dbReference type="EMBL" id="SAL75472.1"/>
    </source>
</evidence>
<evidence type="ECO:0000313" key="2">
    <source>
        <dbReference type="Proteomes" id="UP000054770"/>
    </source>
</evidence>
<gene>
    <name evidence="1" type="ORF">AWB68_04780</name>
</gene>
<proteinExistence type="predicted"/>
<name>A0A158K2W0_9BURK</name>
<dbReference type="GO" id="GO:0016740">
    <property type="term" value="F:transferase activity"/>
    <property type="evidence" value="ECO:0007669"/>
    <property type="project" value="UniProtKB-KW"/>
</dbReference>